<proteinExistence type="predicted"/>
<feature type="non-terminal residue" evidence="1">
    <location>
        <position position="1"/>
    </location>
</feature>
<protein>
    <submittedName>
        <fullName evidence="1">9906_t:CDS:1</fullName>
    </submittedName>
</protein>
<reference evidence="1" key="1">
    <citation type="submission" date="2021-06" db="EMBL/GenBank/DDBJ databases">
        <authorList>
            <person name="Kallberg Y."/>
            <person name="Tangrot J."/>
            <person name="Rosling A."/>
        </authorList>
    </citation>
    <scope>NUCLEOTIDE SEQUENCE</scope>
    <source>
        <strain evidence="1">CL356</strain>
    </source>
</reference>
<accession>A0ACA9QYH0</accession>
<gene>
    <name evidence="1" type="ORF">ACOLOM_LOCUS13665</name>
</gene>
<evidence type="ECO:0000313" key="1">
    <source>
        <dbReference type="EMBL" id="CAG8769246.1"/>
    </source>
</evidence>
<dbReference type="EMBL" id="CAJVPT010063800">
    <property type="protein sequence ID" value="CAG8769246.1"/>
    <property type="molecule type" value="Genomic_DNA"/>
</dbReference>
<dbReference type="Proteomes" id="UP000789525">
    <property type="component" value="Unassembled WGS sequence"/>
</dbReference>
<organism evidence="1 2">
    <name type="scientific">Acaulospora colombiana</name>
    <dbReference type="NCBI Taxonomy" id="27376"/>
    <lineage>
        <taxon>Eukaryota</taxon>
        <taxon>Fungi</taxon>
        <taxon>Fungi incertae sedis</taxon>
        <taxon>Mucoromycota</taxon>
        <taxon>Glomeromycotina</taxon>
        <taxon>Glomeromycetes</taxon>
        <taxon>Diversisporales</taxon>
        <taxon>Acaulosporaceae</taxon>
        <taxon>Acaulospora</taxon>
    </lineage>
</organism>
<sequence length="45" mass="5183">PKVGQDSRLIYPYASFYWKLPIPPIQANLNFILSMHRVKISLLGP</sequence>
<comment type="caution">
    <text evidence="1">The sequence shown here is derived from an EMBL/GenBank/DDBJ whole genome shotgun (WGS) entry which is preliminary data.</text>
</comment>
<keyword evidence="2" id="KW-1185">Reference proteome</keyword>
<name>A0ACA9QYH0_9GLOM</name>
<evidence type="ECO:0000313" key="2">
    <source>
        <dbReference type="Proteomes" id="UP000789525"/>
    </source>
</evidence>